<dbReference type="PANTHER" id="PTHR33577">
    <property type="entry name" value="STERIGMATOCYSTIN BIOSYNTHESIS PEROXIDASE STCC-RELATED"/>
    <property type="match status" value="1"/>
</dbReference>
<dbReference type="RefSeq" id="XP_026607884.1">
    <property type="nucleotide sequence ID" value="XM_026742039.1"/>
</dbReference>
<dbReference type="InterPro" id="IPR000028">
    <property type="entry name" value="Chloroperoxidase"/>
</dbReference>
<evidence type="ECO:0000256" key="6">
    <source>
        <dbReference type="ARBA" id="ARBA00023004"/>
    </source>
</evidence>
<comment type="caution">
    <text evidence="10">The sequence shown here is derived from an EMBL/GenBank/DDBJ whole genome shotgun (WGS) entry which is preliminary data.</text>
</comment>
<organism evidence="10 11">
    <name type="scientific">Aspergillus mulundensis</name>
    <dbReference type="NCBI Taxonomy" id="1810919"/>
    <lineage>
        <taxon>Eukaryota</taxon>
        <taxon>Fungi</taxon>
        <taxon>Dikarya</taxon>
        <taxon>Ascomycota</taxon>
        <taxon>Pezizomycotina</taxon>
        <taxon>Eurotiomycetes</taxon>
        <taxon>Eurotiomycetidae</taxon>
        <taxon>Eurotiales</taxon>
        <taxon>Aspergillaceae</taxon>
        <taxon>Aspergillus</taxon>
        <taxon>Aspergillus subgen. Nidulantes</taxon>
    </lineage>
</organism>
<sequence>MKSTFLLETLLFTLAAAGSCPYGHDDHKWQRPGPEDSRSPCPGLNVMANHGYLPRSGKNIDLAAARSAISGAFNYEPTTIDFMFQAALDFNLSTTGNSSTIHLSDLRWHDTIEFDGSLSRNDAYFGDNLHFNPEIWDTVAQAMNLYDAGPCGNETLVSVEVAARARAMRVKEAMRVNPAFNNSQGAMIGSPGTTALYLTTLWDDELEAVPKSWVRAFFEDERIPYIEGYRPPKTPRNATDIFEMNERVLAVEV</sequence>
<evidence type="ECO:0000256" key="1">
    <source>
        <dbReference type="ARBA" id="ARBA00001970"/>
    </source>
</evidence>
<keyword evidence="3" id="KW-0349">Heme</keyword>
<evidence type="ECO:0000256" key="5">
    <source>
        <dbReference type="ARBA" id="ARBA00023002"/>
    </source>
</evidence>
<feature type="chain" id="PRO_5017622724" description="Heme haloperoxidase family profile domain-containing protein" evidence="8">
    <location>
        <begin position="18"/>
        <end position="253"/>
    </location>
</feature>
<dbReference type="AlphaFoldDB" id="A0A3D8T2P0"/>
<protein>
    <recommendedName>
        <fullName evidence="9">Heme haloperoxidase family profile domain-containing protein</fullName>
    </recommendedName>
</protein>
<keyword evidence="5" id="KW-0560">Oxidoreductase</keyword>
<evidence type="ECO:0000259" key="9">
    <source>
        <dbReference type="PROSITE" id="PS51405"/>
    </source>
</evidence>
<comment type="cofactor">
    <cofactor evidence="1">
        <name>heme b</name>
        <dbReference type="ChEBI" id="CHEBI:60344"/>
    </cofactor>
</comment>
<dbReference type="OrthoDB" id="407298at2759"/>
<keyword evidence="11" id="KW-1185">Reference proteome</keyword>
<dbReference type="PROSITE" id="PS51257">
    <property type="entry name" value="PROKAR_LIPOPROTEIN"/>
    <property type="match status" value="1"/>
</dbReference>
<dbReference type="STRING" id="1810919.A0A3D8T2P0"/>
<dbReference type="EMBL" id="PVWQ01000001">
    <property type="protein sequence ID" value="RDW92701.1"/>
    <property type="molecule type" value="Genomic_DNA"/>
</dbReference>
<evidence type="ECO:0000256" key="7">
    <source>
        <dbReference type="ARBA" id="ARBA00025795"/>
    </source>
</evidence>
<reference evidence="10 11" key="1">
    <citation type="journal article" date="2018" name="IMA Fungus">
        <title>IMA Genome-F 9: Draft genome sequence of Annulohypoxylon stygium, Aspergillus mulundensis, Berkeleyomyces basicola (syn. Thielaviopsis basicola), Ceratocystis smalleyi, two Cercospora beticola strains, Coleophoma cylindrospora, Fusarium fracticaudum, Phialophora cf. hyalina, and Morchella septimelata.</title>
        <authorList>
            <person name="Wingfield B.D."/>
            <person name="Bills G.F."/>
            <person name="Dong Y."/>
            <person name="Huang W."/>
            <person name="Nel W.J."/>
            <person name="Swalarsk-Parry B.S."/>
            <person name="Vaghefi N."/>
            <person name="Wilken P.M."/>
            <person name="An Z."/>
            <person name="de Beer Z.W."/>
            <person name="De Vos L."/>
            <person name="Chen L."/>
            <person name="Duong T.A."/>
            <person name="Gao Y."/>
            <person name="Hammerbacher A."/>
            <person name="Kikkert J.R."/>
            <person name="Li Y."/>
            <person name="Li H."/>
            <person name="Li K."/>
            <person name="Li Q."/>
            <person name="Liu X."/>
            <person name="Ma X."/>
            <person name="Naidoo K."/>
            <person name="Pethybridge S.J."/>
            <person name="Sun J."/>
            <person name="Steenkamp E.T."/>
            <person name="van der Nest M.A."/>
            <person name="van Wyk S."/>
            <person name="Wingfield M.J."/>
            <person name="Xiong C."/>
            <person name="Yue Q."/>
            <person name="Zhang X."/>
        </authorList>
    </citation>
    <scope>NUCLEOTIDE SEQUENCE [LARGE SCALE GENOMIC DNA]</scope>
    <source>
        <strain evidence="10 11">DSM 5745</strain>
    </source>
</reference>
<evidence type="ECO:0000313" key="11">
    <source>
        <dbReference type="Proteomes" id="UP000256690"/>
    </source>
</evidence>
<feature type="signal peptide" evidence="8">
    <location>
        <begin position="1"/>
        <end position="17"/>
    </location>
</feature>
<dbReference type="PROSITE" id="PS51405">
    <property type="entry name" value="HEME_HALOPEROXIDASE"/>
    <property type="match status" value="1"/>
</dbReference>
<name>A0A3D8T2P0_9EURO</name>
<proteinExistence type="inferred from homology"/>
<keyword evidence="4" id="KW-0479">Metal-binding</keyword>
<dbReference type="InterPro" id="IPR036851">
    <property type="entry name" value="Chloroperoxidase-like_sf"/>
</dbReference>
<evidence type="ECO:0000256" key="8">
    <source>
        <dbReference type="SAM" id="SignalP"/>
    </source>
</evidence>
<dbReference type="Pfam" id="PF01328">
    <property type="entry name" value="Peroxidase_2"/>
    <property type="match status" value="1"/>
</dbReference>
<keyword evidence="8" id="KW-0732">Signal</keyword>
<keyword evidence="6" id="KW-0408">Iron</keyword>
<evidence type="ECO:0000256" key="3">
    <source>
        <dbReference type="ARBA" id="ARBA00022617"/>
    </source>
</evidence>
<accession>A0A3D8T2P0</accession>
<comment type="similarity">
    <text evidence="7">Belongs to the chloroperoxidase family.</text>
</comment>
<feature type="domain" description="Heme haloperoxidase family profile" evidence="9">
    <location>
        <begin position="25"/>
        <end position="243"/>
    </location>
</feature>
<dbReference type="GO" id="GO:0046872">
    <property type="term" value="F:metal ion binding"/>
    <property type="evidence" value="ECO:0007669"/>
    <property type="project" value="UniProtKB-KW"/>
</dbReference>
<dbReference type="PANTHER" id="PTHR33577:SF19">
    <property type="entry name" value="HEME HALOPEROXIDASE FAMILY PROFILE DOMAIN-CONTAINING PROTEIN-RELATED"/>
    <property type="match status" value="1"/>
</dbReference>
<dbReference type="Gene3D" id="1.10.489.10">
    <property type="entry name" value="Chloroperoxidase-like"/>
    <property type="match status" value="1"/>
</dbReference>
<evidence type="ECO:0000313" key="10">
    <source>
        <dbReference type="EMBL" id="RDW92701.1"/>
    </source>
</evidence>
<dbReference type="GO" id="GO:0004601">
    <property type="term" value="F:peroxidase activity"/>
    <property type="evidence" value="ECO:0007669"/>
    <property type="project" value="UniProtKB-KW"/>
</dbReference>
<dbReference type="GeneID" id="38110393"/>
<evidence type="ECO:0000256" key="4">
    <source>
        <dbReference type="ARBA" id="ARBA00022723"/>
    </source>
</evidence>
<keyword evidence="2" id="KW-0575">Peroxidase</keyword>
<dbReference type="SUPFAM" id="SSF47571">
    <property type="entry name" value="Cloroperoxidase"/>
    <property type="match status" value="1"/>
</dbReference>
<dbReference type="Proteomes" id="UP000256690">
    <property type="component" value="Unassembled WGS sequence"/>
</dbReference>
<gene>
    <name evidence="10" type="ORF">DSM5745_00023</name>
</gene>
<evidence type="ECO:0000256" key="2">
    <source>
        <dbReference type="ARBA" id="ARBA00022559"/>
    </source>
</evidence>